<comment type="caution">
    <text evidence="3">The sequence shown here is derived from an EMBL/GenBank/DDBJ whole genome shotgun (WGS) entry which is preliminary data.</text>
</comment>
<keyword evidence="1" id="KW-1133">Transmembrane helix</keyword>
<dbReference type="Pfam" id="PF20151">
    <property type="entry name" value="DUF6533"/>
    <property type="match status" value="1"/>
</dbReference>
<feature type="transmembrane region" description="Helical" evidence="1">
    <location>
        <begin position="227"/>
        <end position="248"/>
    </location>
</feature>
<feature type="transmembrane region" description="Helical" evidence="1">
    <location>
        <begin position="169"/>
        <end position="190"/>
    </location>
</feature>
<evidence type="ECO:0000313" key="4">
    <source>
        <dbReference type="Proteomes" id="UP001218218"/>
    </source>
</evidence>
<feature type="transmembrane region" description="Helical" evidence="1">
    <location>
        <begin position="53"/>
        <end position="72"/>
    </location>
</feature>
<reference evidence="3" key="1">
    <citation type="submission" date="2023-03" db="EMBL/GenBank/DDBJ databases">
        <title>Massive genome expansion in bonnet fungi (Mycena s.s.) driven by repeated elements and novel gene families across ecological guilds.</title>
        <authorList>
            <consortium name="Lawrence Berkeley National Laboratory"/>
            <person name="Harder C.B."/>
            <person name="Miyauchi S."/>
            <person name="Viragh M."/>
            <person name="Kuo A."/>
            <person name="Thoen E."/>
            <person name="Andreopoulos B."/>
            <person name="Lu D."/>
            <person name="Skrede I."/>
            <person name="Drula E."/>
            <person name="Henrissat B."/>
            <person name="Morin E."/>
            <person name="Kohler A."/>
            <person name="Barry K."/>
            <person name="LaButti K."/>
            <person name="Morin E."/>
            <person name="Salamov A."/>
            <person name="Lipzen A."/>
            <person name="Mereny Z."/>
            <person name="Hegedus B."/>
            <person name="Baldrian P."/>
            <person name="Stursova M."/>
            <person name="Weitz H."/>
            <person name="Taylor A."/>
            <person name="Grigoriev I.V."/>
            <person name="Nagy L.G."/>
            <person name="Martin F."/>
            <person name="Kauserud H."/>
        </authorList>
    </citation>
    <scope>NUCLEOTIDE SEQUENCE</scope>
    <source>
        <strain evidence="3">CBHHK002</strain>
    </source>
</reference>
<sequence>MSSLAAIEELLRDFQTIRLVSAVGLVILIYDHLLSLPDEVRFIWSAKFTSSKVLFLGMRYIVPVVMIVHTSSQGYLRFTSLTCCKAWYTTGITVGWLMLAINDWLVLLRLWILWDRNRIFIICTFLMFLASIIAVFVLTILDFIEMIPNMSFAVITCTIDTSFHKLRLLWLPGIIFQSVMVLGMVSRVIMRPHIIKTLLRDGYLYFLLLFAINLINATLVLTARPSLMLVTVFLTWCCTTTVTCRMILRLRRSSYLDSNKDSADDDTYENIPRPSTTQVELAWLRQQSRDPTPTPTLIHSTFL</sequence>
<feature type="transmembrane region" description="Helical" evidence="1">
    <location>
        <begin position="119"/>
        <end position="141"/>
    </location>
</feature>
<feature type="domain" description="DUF6533" evidence="2">
    <location>
        <begin position="21"/>
        <end position="63"/>
    </location>
</feature>
<dbReference type="Proteomes" id="UP001218218">
    <property type="component" value="Unassembled WGS sequence"/>
</dbReference>
<evidence type="ECO:0000259" key="2">
    <source>
        <dbReference type="Pfam" id="PF20151"/>
    </source>
</evidence>
<keyword evidence="1" id="KW-0472">Membrane</keyword>
<gene>
    <name evidence="3" type="ORF">DFH08DRAFT_258842</name>
</gene>
<feature type="transmembrane region" description="Helical" evidence="1">
    <location>
        <begin position="92"/>
        <end position="112"/>
    </location>
</feature>
<keyword evidence="4" id="KW-1185">Reference proteome</keyword>
<accession>A0AAD7F2R7</accession>
<dbReference type="EMBL" id="JARIHO010000003">
    <property type="protein sequence ID" value="KAJ7363772.1"/>
    <property type="molecule type" value="Genomic_DNA"/>
</dbReference>
<organism evidence="3 4">
    <name type="scientific">Mycena albidolilacea</name>
    <dbReference type="NCBI Taxonomy" id="1033008"/>
    <lineage>
        <taxon>Eukaryota</taxon>
        <taxon>Fungi</taxon>
        <taxon>Dikarya</taxon>
        <taxon>Basidiomycota</taxon>
        <taxon>Agaricomycotina</taxon>
        <taxon>Agaricomycetes</taxon>
        <taxon>Agaricomycetidae</taxon>
        <taxon>Agaricales</taxon>
        <taxon>Marasmiineae</taxon>
        <taxon>Mycenaceae</taxon>
        <taxon>Mycena</taxon>
    </lineage>
</organism>
<feature type="transmembrane region" description="Helical" evidence="1">
    <location>
        <begin position="202"/>
        <end position="221"/>
    </location>
</feature>
<evidence type="ECO:0000313" key="3">
    <source>
        <dbReference type="EMBL" id="KAJ7363772.1"/>
    </source>
</evidence>
<dbReference type="AlphaFoldDB" id="A0AAD7F2R7"/>
<proteinExistence type="predicted"/>
<name>A0AAD7F2R7_9AGAR</name>
<keyword evidence="1" id="KW-0812">Transmembrane</keyword>
<feature type="transmembrane region" description="Helical" evidence="1">
    <location>
        <begin position="16"/>
        <end position="33"/>
    </location>
</feature>
<dbReference type="InterPro" id="IPR045340">
    <property type="entry name" value="DUF6533"/>
</dbReference>
<protein>
    <recommendedName>
        <fullName evidence="2">DUF6533 domain-containing protein</fullName>
    </recommendedName>
</protein>
<evidence type="ECO:0000256" key="1">
    <source>
        <dbReference type="SAM" id="Phobius"/>
    </source>
</evidence>